<dbReference type="EMBL" id="DQVM01000149">
    <property type="protein sequence ID" value="HIQ30419.1"/>
    <property type="molecule type" value="Genomic_DNA"/>
</dbReference>
<dbReference type="SUPFAM" id="SSF55681">
    <property type="entry name" value="Class II aaRS and biotin synthetases"/>
    <property type="match status" value="1"/>
</dbReference>
<dbReference type="InterPro" id="IPR045864">
    <property type="entry name" value="aa-tRNA-synth_II/BPL/LPL"/>
</dbReference>
<dbReference type="Gene3D" id="3.30.930.10">
    <property type="entry name" value="Bira Bifunctional Protein, Domain 2"/>
    <property type="match status" value="1"/>
</dbReference>
<evidence type="ECO:0000313" key="3">
    <source>
        <dbReference type="Proteomes" id="UP000608579"/>
    </source>
</evidence>
<evidence type="ECO:0000259" key="1">
    <source>
        <dbReference type="PROSITE" id="PS51733"/>
    </source>
</evidence>
<dbReference type="InterPro" id="IPR020605">
    <property type="entry name" value="Octanoyltransferase_CS"/>
</dbReference>
<reference evidence="2" key="1">
    <citation type="journal article" date="2020" name="ISME J.">
        <title>Gammaproteobacteria mediating utilization of methyl-, sulfur- and petroleum organic compounds in deep ocean hydrothermal plumes.</title>
        <authorList>
            <person name="Zhou Z."/>
            <person name="Liu Y."/>
            <person name="Pan J."/>
            <person name="Cron B.R."/>
            <person name="Toner B.M."/>
            <person name="Anantharaman K."/>
            <person name="Breier J.A."/>
            <person name="Dick G.J."/>
            <person name="Li M."/>
        </authorList>
    </citation>
    <scope>NUCLEOTIDE SEQUENCE</scope>
    <source>
        <strain evidence="2">SZUA-1515</strain>
    </source>
</reference>
<dbReference type="GO" id="GO:0009249">
    <property type="term" value="P:protein lipoylation"/>
    <property type="evidence" value="ECO:0007669"/>
    <property type="project" value="InterPro"/>
</dbReference>
<dbReference type="Pfam" id="PF21948">
    <property type="entry name" value="LplA-B_cat"/>
    <property type="match status" value="1"/>
</dbReference>
<dbReference type="InterPro" id="IPR004143">
    <property type="entry name" value="BPL_LPL_catalytic"/>
</dbReference>
<gene>
    <name evidence="2" type="ORF">EYH45_07655</name>
</gene>
<keyword evidence="2" id="KW-0808">Transferase</keyword>
<dbReference type="PANTHER" id="PTHR10993:SF7">
    <property type="entry name" value="LIPOYLTRANSFERASE 2, MITOCHONDRIAL-RELATED"/>
    <property type="match status" value="1"/>
</dbReference>
<protein>
    <submittedName>
        <fullName evidence="2">Octanoyltransferase</fullName>
    </submittedName>
</protein>
<organism evidence="2 3">
    <name type="scientific">Caldiarchaeum subterraneum</name>
    <dbReference type="NCBI Taxonomy" id="311458"/>
    <lineage>
        <taxon>Archaea</taxon>
        <taxon>Nitrososphaerota</taxon>
        <taxon>Candidatus Caldarchaeales</taxon>
        <taxon>Candidatus Caldarchaeaceae</taxon>
        <taxon>Candidatus Caldarchaeum</taxon>
    </lineage>
</organism>
<proteinExistence type="predicted"/>
<dbReference type="PROSITE" id="PS01313">
    <property type="entry name" value="LIPB"/>
    <property type="match status" value="1"/>
</dbReference>
<feature type="domain" description="BPL/LPL catalytic" evidence="1">
    <location>
        <begin position="33"/>
        <end position="105"/>
    </location>
</feature>
<dbReference type="AlphaFoldDB" id="A0A833EAI9"/>
<comment type="caution">
    <text evidence="2">The sequence shown here is derived from an EMBL/GenBank/DDBJ whole genome shotgun (WGS) entry which is preliminary data.</text>
</comment>
<dbReference type="PANTHER" id="PTHR10993">
    <property type="entry name" value="OCTANOYLTRANSFERASE"/>
    <property type="match status" value="1"/>
</dbReference>
<dbReference type="GO" id="GO:0033819">
    <property type="term" value="F:lipoyl(octanoyl) transferase activity"/>
    <property type="evidence" value="ECO:0007669"/>
    <property type="project" value="InterPro"/>
</dbReference>
<feature type="non-terminal residue" evidence="2">
    <location>
        <position position="105"/>
    </location>
</feature>
<evidence type="ECO:0000313" key="2">
    <source>
        <dbReference type="EMBL" id="HIQ30419.1"/>
    </source>
</evidence>
<dbReference type="PROSITE" id="PS51733">
    <property type="entry name" value="BPL_LPL_CATALYTIC"/>
    <property type="match status" value="1"/>
</dbReference>
<name>A0A833EAI9_CALS0</name>
<sequence>MRGGELTCIDLGLVEYSRVWRLQLRLVEKRISGEVGDVLILVEHPHVFTLGRRGDENNILDKSIPVYRVERGGDATYHGPGQLIAYPIVNLNELGLGVREFVNLL</sequence>
<dbReference type="Proteomes" id="UP000608579">
    <property type="component" value="Unassembled WGS sequence"/>
</dbReference>
<accession>A0A833EAI9</accession>